<gene>
    <name evidence="2" type="ORF">FYJ85_14030</name>
</gene>
<feature type="transmembrane region" description="Helical" evidence="1">
    <location>
        <begin position="152"/>
        <end position="169"/>
    </location>
</feature>
<feature type="transmembrane region" description="Helical" evidence="1">
    <location>
        <begin position="120"/>
        <end position="140"/>
    </location>
</feature>
<proteinExistence type="predicted"/>
<dbReference type="SUPFAM" id="SSF103481">
    <property type="entry name" value="Multidrug resistance efflux transporter EmrE"/>
    <property type="match status" value="1"/>
</dbReference>
<evidence type="ECO:0008006" key="4">
    <source>
        <dbReference type="Google" id="ProtNLM"/>
    </source>
</evidence>
<accession>A0A844G6S7</accession>
<protein>
    <recommendedName>
        <fullName evidence="4">EamA-like transporter family protein</fullName>
    </recommendedName>
</protein>
<dbReference type="AlphaFoldDB" id="A0A844G6S7"/>
<feature type="transmembrane region" description="Helical" evidence="1">
    <location>
        <begin position="229"/>
        <end position="248"/>
    </location>
</feature>
<comment type="caution">
    <text evidence="2">The sequence shown here is derived from an EMBL/GenBank/DDBJ whole genome shotgun (WGS) entry which is preliminary data.</text>
</comment>
<feature type="transmembrane region" description="Helical" evidence="1">
    <location>
        <begin position="254"/>
        <end position="274"/>
    </location>
</feature>
<feature type="transmembrane region" description="Helical" evidence="1">
    <location>
        <begin position="60"/>
        <end position="79"/>
    </location>
</feature>
<keyword evidence="1" id="KW-0472">Membrane</keyword>
<name>A0A844G6S7_9BACT</name>
<keyword evidence="3" id="KW-1185">Reference proteome</keyword>
<evidence type="ECO:0000313" key="3">
    <source>
        <dbReference type="Proteomes" id="UP000435649"/>
    </source>
</evidence>
<organism evidence="2 3">
    <name type="scientific">Victivallis lenta</name>
    <dbReference type="NCBI Taxonomy" id="2606640"/>
    <lineage>
        <taxon>Bacteria</taxon>
        <taxon>Pseudomonadati</taxon>
        <taxon>Lentisphaerota</taxon>
        <taxon>Lentisphaeria</taxon>
        <taxon>Victivallales</taxon>
        <taxon>Victivallaceae</taxon>
        <taxon>Victivallis</taxon>
    </lineage>
</organism>
<feature type="transmembrane region" description="Helical" evidence="1">
    <location>
        <begin position="281"/>
        <end position="299"/>
    </location>
</feature>
<evidence type="ECO:0000256" key="1">
    <source>
        <dbReference type="SAM" id="Phobius"/>
    </source>
</evidence>
<feature type="transmembrane region" description="Helical" evidence="1">
    <location>
        <begin position="91"/>
        <end position="114"/>
    </location>
</feature>
<evidence type="ECO:0000313" key="2">
    <source>
        <dbReference type="EMBL" id="MST98158.1"/>
    </source>
</evidence>
<dbReference type="EMBL" id="VUNS01000016">
    <property type="protein sequence ID" value="MST98158.1"/>
    <property type="molecule type" value="Genomic_DNA"/>
</dbReference>
<reference evidence="2 3" key="1">
    <citation type="submission" date="2019-08" db="EMBL/GenBank/DDBJ databases">
        <title>In-depth cultivation of the pig gut microbiome towards novel bacterial diversity and tailored functional studies.</title>
        <authorList>
            <person name="Wylensek D."/>
            <person name="Hitch T.C.A."/>
            <person name="Clavel T."/>
        </authorList>
    </citation>
    <scope>NUCLEOTIDE SEQUENCE [LARGE SCALE GENOMIC DNA]</scope>
    <source>
        <strain evidence="2 3">BBE-744-WT-12</strain>
    </source>
</reference>
<keyword evidence="1" id="KW-1133">Transmembrane helix</keyword>
<dbReference type="Proteomes" id="UP000435649">
    <property type="component" value="Unassembled WGS sequence"/>
</dbReference>
<feature type="transmembrane region" description="Helical" evidence="1">
    <location>
        <begin position="189"/>
        <end position="208"/>
    </location>
</feature>
<dbReference type="Gene3D" id="1.10.3730.20">
    <property type="match status" value="1"/>
</dbReference>
<keyword evidence="1" id="KW-0812">Transmembrane</keyword>
<dbReference type="InterPro" id="IPR037185">
    <property type="entry name" value="EmrE-like"/>
</dbReference>
<sequence length="300" mass="32443">MTLVAFLLVLVSVFLHAGWNFLSKKQIPSLSFYSLTSTTAALLWLPCFLLSDLRLGNLPAMFWPILAGSLVSEFIYIYGLANAYRKDDICLVYPLTRALPVLLTAAVTLLAGIGAPPGPVTLAGMVILSSGCLLMPLMRWNQFRPASYRSGALKFIVIAAAGTTGYTIFDSMAIRLVRASVEQTGLLSSMAYLFLIEAGLALMLLFAVSCSISERQEFRKLFLKTKTPVISGIFSSTAYILILIAMTHVTNVSYIQAFRQMSLPIGVLAGIFLLHEKPGRPRLAGIALVITGLVVVAVGS</sequence>
<dbReference type="RefSeq" id="WP_154419280.1">
    <property type="nucleotide sequence ID" value="NZ_VUNS01000016.1"/>
</dbReference>